<proteinExistence type="predicted"/>
<accession>A0ABW5QZE7</accession>
<dbReference type="PANTHER" id="PTHR30055:SF234">
    <property type="entry name" value="HTH-TYPE TRANSCRIPTIONAL REGULATOR BETI"/>
    <property type="match status" value="1"/>
</dbReference>
<name>A0ABW5QZE7_9BACL</name>
<evidence type="ECO:0000256" key="2">
    <source>
        <dbReference type="ARBA" id="ARBA00023125"/>
    </source>
</evidence>
<evidence type="ECO:0000256" key="3">
    <source>
        <dbReference type="ARBA" id="ARBA00023163"/>
    </source>
</evidence>
<dbReference type="Gene3D" id="1.10.357.10">
    <property type="entry name" value="Tetracycline Repressor, domain 2"/>
    <property type="match status" value="1"/>
</dbReference>
<dbReference type="InterPro" id="IPR050109">
    <property type="entry name" value="HTH-type_TetR-like_transc_reg"/>
</dbReference>
<dbReference type="InterPro" id="IPR036271">
    <property type="entry name" value="Tet_transcr_reg_TetR-rel_C_sf"/>
</dbReference>
<feature type="DNA-binding region" description="H-T-H motif" evidence="4">
    <location>
        <begin position="27"/>
        <end position="46"/>
    </location>
</feature>
<dbReference type="PROSITE" id="PS50977">
    <property type="entry name" value="HTH_TETR_2"/>
    <property type="match status" value="1"/>
</dbReference>
<dbReference type="SUPFAM" id="SSF46689">
    <property type="entry name" value="Homeodomain-like"/>
    <property type="match status" value="1"/>
</dbReference>
<dbReference type="InterPro" id="IPR001647">
    <property type="entry name" value="HTH_TetR"/>
</dbReference>
<dbReference type="PRINTS" id="PR00455">
    <property type="entry name" value="HTHTETR"/>
</dbReference>
<reference evidence="7" key="1">
    <citation type="journal article" date="2019" name="Int. J. Syst. Evol. Microbiol.">
        <title>The Global Catalogue of Microorganisms (GCM) 10K type strain sequencing project: providing services to taxonomists for standard genome sequencing and annotation.</title>
        <authorList>
            <consortium name="The Broad Institute Genomics Platform"/>
            <consortium name="The Broad Institute Genome Sequencing Center for Infectious Disease"/>
            <person name="Wu L."/>
            <person name="Ma J."/>
        </authorList>
    </citation>
    <scope>NUCLEOTIDE SEQUENCE [LARGE SCALE GENOMIC DNA]</scope>
    <source>
        <strain evidence="7">TISTR 1827</strain>
    </source>
</reference>
<keyword evidence="1" id="KW-0805">Transcription regulation</keyword>
<sequence length="210" mass="22568">MQQTKRREQIVKVAIETIAEIGYAQASVGQIAKRAGISKGVFTYHFASKDDMMVQIVHEVYDAAARFMQPRIESETTPGGMLKAYIESNLAFMEAHRDYIAAVIEIVTNARTPDGKLRFADSSDDSILEPLIEILKWGEETGEFRTFSGQSARVAAAAIRSAIDGVGGRLAANAELDLSGCSEELVTLFLSAVRKPAAGGEPAGKGGKDA</sequence>
<dbReference type="Pfam" id="PF00440">
    <property type="entry name" value="TetR_N"/>
    <property type="match status" value="1"/>
</dbReference>
<evidence type="ECO:0000313" key="7">
    <source>
        <dbReference type="Proteomes" id="UP001597493"/>
    </source>
</evidence>
<evidence type="ECO:0000313" key="6">
    <source>
        <dbReference type="EMBL" id="MFD2661839.1"/>
    </source>
</evidence>
<dbReference type="PROSITE" id="PS01081">
    <property type="entry name" value="HTH_TETR_1"/>
    <property type="match status" value="1"/>
</dbReference>
<evidence type="ECO:0000256" key="1">
    <source>
        <dbReference type="ARBA" id="ARBA00023015"/>
    </source>
</evidence>
<feature type="domain" description="HTH tetR-type" evidence="5">
    <location>
        <begin position="4"/>
        <end position="64"/>
    </location>
</feature>
<keyword evidence="2 4" id="KW-0238">DNA-binding</keyword>
<dbReference type="InterPro" id="IPR023772">
    <property type="entry name" value="DNA-bd_HTH_TetR-type_CS"/>
</dbReference>
<gene>
    <name evidence="6" type="ORF">ACFSW5_16410</name>
</gene>
<evidence type="ECO:0000256" key="4">
    <source>
        <dbReference type="PROSITE-ProRule" id="PRU00335"/>
    </source>
</evidence>
<keyword evidence="7" id="KW-1185">Reference proteome</keyword>
<dbReference type="Proteomes" id="UP001597493">
    <property type="component" value="Unassembled WGS sequence"/>
</dbReference>
<dbReference type="PANTHER" id="PTHR30055">
    <property type="entry name" value="HTH-TYPE TRANSCRIPTIONAL REGULATOR RUTR"/>
    <property type="match status" value="1"/>
</dbReference>
<protein>
    <submittedName>
        <fullName evidence="6">TetR/AcrR family transcriptional regulator</fullName>
    </submittedName>
</protein>
<dbReference type="Gene3D" id="1.10.10.60">
    <property type="entry name" value="Homeodomain-like"/>
    <property type="match status" value="1"/>
</dbReference>
<keyword evidence="3" id="KW-0804">Transcription</keyword>
<dbReference type="InterPro" id="IPR009057">
    <property type="entry name" value="Homeodomain-like_sf"/>
</dbReference>
<dbReference type="SUPFAM" id="SSF48498">
    <property type="entry name" value="Tetracyclin repressor-like, C-terminal domain"/>
    <property type="match status" value="1"/>
</dbReference>
<organism evidence="6 7">
    <name type="scientific">Paenibacillus thailandensis</name>
    <dbReference type="NCBI Taxonomy" id="393250"/>
    <lineage>
        <taxon>Bacteria</taxon>
        <taxon>Bacillati</taxon>
        <taxon>Bacillota</taxon>
        <taxon>Bacilli</taxon>
        <taxon>Bacillales</taxon>
        <taxon>Paenibacillaceae</taxon>
        <taxon>Paenibacillus</taxon>
    </lineage>
</organism>
<comment type="caution">
    <text evidence="6">The sequence shown here is derived from an EMBL/GenBank/DDBJ whole genome shotgun (WGS) entry which is preliminary data.</text>
</comment>
<evidence type="ECO:0000259" key="5">
    <source>
        <dbReference type="PROSITE" id="PS50977"/>
    </source>
</evidence>
<dbReference type="RefSeq" id="WP_379275265.1">
    <property type="nucleotide sequence ID" value="NZ_JBHUGT010000023.1"/>
</dbReference>
<dbReference type="EMBL" id="JBHUMY010000018">
    <property type="protein sequence ID" value="MFD2661839.1"/>
    <property type="molecule type" value="Genomic_DNA"/>
</dbReference>